<accession>A9JXF8</accession>
<sequence>MRRAICSNSARRCASCEQTAGCAFLLCHLQSNLLWTHGPGVEASWAALHTTAMGRPTDTKLCRHRRQGAADGRVHHRGNFEAMVKTGRRLR</sequence>
<evidence type="ECO:0000313" key="2">
    <source>
        <dbReference type="Proteomes" id="UP000001055"/>
    </source>
</evidence>
<gene>
    <name evidence="1" type="ORF">SNOG_20162</name>
</gene>
<dbReference type="EMBL" id="CH445356">
    <property type="protein sequence ID" value="EDP89859.1"/>
    <property type="molecule type" value="Genomic_DNA"/>
</dbReference>
<evidence type="ECO:0000313" key="1">
    <source>
        <dbReference type="EMBL" id="EDP89859.1"/>
    </source>
</evidence>
<protein>
    <submittedName>
        <fullName evidence="1">Uncharacterized protein</fullName>
    </submittedName>
</protein>
<dbReference type="Proteomes" id="UP000001055">
    <property type="component" value="Unassembled WGS sequence"/>
</dbReference>
<dbReference type="GeneID" id="5981716"/>
<dbReference type="InParanoid" id="A9JXF8"/>
<organism evidence="1 2">
    <name type="scientific">Phaeosphaeria nodorum (strain SN15 / ATCC MYA-4574 / FGSC 10173)</name>
    <name type="common">Glume blotch fungus</name>
    <name type="synonym">Parastagonospora nodorum</name>
    <dbReference type="NCBI Taxonomy" id="321614"/>
    <lineage>
        <taxon>Eukaryota</taxon>
        <taxon>Fungi</taxon>
        <taxon>Dikarya</taxon>
        <taxon>Ascomycota</taxon>
        <taxon>Pezizomycotina</taxon>
        <taxon>Dothideomycetes</taxon>
        <taxon>Pleosporomycetidae</taxon>
        <taxon>Pleosporales</taxon>
        <taxon>Pleosporineae</taxon>
        <taxon>Phaeosphaeriaceae</taxon>
        <taxon>Parastagonospora</taxon>
    </lineage>
</organism>
<dbReference type="AlphaFoldDB" id="A9JXF8"/>
<name>A9JXF8_PHANO</name>
<proteinExistence type="predicted"/>
<reference evidence="2" key="1">
    <citation type="journal article" date="2007" name="Plant Cell">
        <title>Dothideomycete-plant interactions illuminated by genome sequencing and EST analysis of the wheat pathogen Stagonospora nodorum.</title>
        <authorList>
            <person name="Hane J.K."/>
            <person name="Lowe R.G."/>
            <person name="Solomon P.S."/>
            <person name="Tan K.C."/>
            <person name="Schoch C.L."/>
            <person name="Spatafora J.W."/>
            <person name="Crous P.W."/>
            <person name="Kodira C."/>
            <person name="Birren B.W."/>
            <person name="Galagan J.E."/>
            <person name="Torriani S.F."/>
            <person name="McDonald B.A."/>
            <person name="Oliver R.P."/>
        </authorList>
    </citation>
    <scope>NUCLEOTIDE SEQUENCE [LARGE SCALE GENOMIC DNA]</scope>
    <source>
        <strain evidence="2">SN15 / ATCC MYA-4574 / FGSC 10173</strain>
    </source>
</reference>
<dbReference type="HOGENOM" id="CLU_2427781_0_0_1"/>
<dbReference type="RefSeq" id="XP_001804791.1">
    <property type="nucleotide sequence ID" value="XM_001804739.1"/>
</dbReference>
<dbReference type="KEGG" id="pno:SNOG_20162"/>